<gene>
    <name evidence="1" type="ORF">VC83_05840</name>
</gene>
<dbReference type="AlphaFoldDB" id="A0A177A6Y5"/>
<dbReference type="Proteomes" id="UP000077154">
    <property type="component" value="Unassembled WGS sequence"/>
</dbReference>
<name>A0A177A6Y5_9PEZI</name>
<protein>
    <submittedName>
        <fullName evidence="1">Uncharacterized protein</fullName>
    </submittedName>
</protein>
<accession>A0A177A6Y5</accession>
<dbReference type="OrthoDB" id="3437551at2759"/>
<dbReference type="EMBL" id="KV441401">
    <property type="protein sequence ID" value="OAF57232.1"/>
    <property type="molecule type" value="Genomic_DNA"/>
</dbReference>
<evidence type="ECO:0000313" key="1">
    <source>
        <dbReference type="EMBL" id="OAF57232.1"/>
    </source>
</evidence>
<dbReference type="GeneID" id="36288904"/>
<sequence length="104" mass="11712">MGMAVDNSRIGISHTRLLTKLQHAFSSQESALKSENTSGATRLWKGRRLQKTQLRCSDYRQSEEGCWKAIIPESTRSKIRQIFGGGVYEKDAGEVETAPFLSRH</sequence>
<dbReference type="VEuPathDB" id="FungiDB:GMDG_03593"/>
<proteinExistence type="predicted"/>
<reference evidence="1" key="1">
    <citation type="submission" date="2016-03" db="EMBL/GenBank/DDBJ databases">
        <title>Updated assembly of Pseudogymnoascus destructans, the fungus causing white-nose syndrome of bats.</title>
        <authorList>
            <person name="Palmer J.M."/>
            <person name="Drees K.P."/>
            <person name="Foster J.T."/>
            <person name="Lindner D.L."/>
        </authorList>
    </citation>
    <scope>NUCLEOTIDE SEQUENCE [LARGE SCALE GENOMIC DNA]</scope>
    <source>
        <strain evidence="1">20631-21</strain>
    </source>
</reference>
<dbReference type="RefSeq" id="XP_024322522.1">
    <property type="nucleotide sequence ID" value="XM_024469451.1"/>
</dbReference>
<organism evidence="1">
    <name type="scientific">Pseudogymnoascus destructans</name>
    <dbReference type="NCBI Taxonomy" id="655981"/>
    <lineage>
        <taxon>Eukaryota</taxon>
        <taxon>Fungi</taxon>
        <taxon>Dikarya</taxon>
        <taxon>Ascomycota</taxon>
        <taxon>Pezizomycotina</taxon>
        <taxon>Leotiomycetes</taxon>
        <taxon>Thelebolales</taxon>
        <taxon>Thelebolaceae</taxon>
        <taxon>Pseudogymnoascus</taxon>
    </lineage>
</organism>